<dbReference type="InterPro" id="IPR036086">
    <property type="entry name" value="ParB/Sulfiredoxin_sf"/>
</dbReference>
<dbReference type="EMBL" id="FP929059">
    <property type="protein sequence ID" value="CBL34720.1"/>
    <property type="molecule type" value="Genomic_DNA"/>
</dbReference>
<dbReference type="KEGG" id="esr:ES1_18030"/>
<dbReference type="PATRIC" id="fig|717961.3.peg.1922"/>
<dbReference type="InterPro" id="IPR050336">
    <property type="entry name" value="Chromosome_partition/occlusion"/>
</dbReference>
<dbReference type="GO" id="GO:0007059">
    <property type="term" value="P:chromosome segregation"/>
    <property type="evidence" value="ECO:0007669"/>
    <property type="project" value="TreeGrafter"/>
</dbReference>
<name>D4MLT7_9FIRM</name>
<protein>
    <submittedName>
        <fullName evidence="2">Predicted transcriptional regulators</fullName>
    </submittedName>
</protein>
<evidence type="ECO:0000313" key="3">
    <source>
        <dbReference type="Proteomes" id="UP000007050"/>
    </source>
</evidence>
<gene>
    <name evidence="2" type="ORF">ES1_18030</name>
</gene>
<evidence type="ECO:0000259" key="1">
    <source>
        <dbReference type="SMART" id="SM00470"/>
    </source>
</evidence>
<feature type="domain" description="ParB-like N-terminal" evidence="1">
    <location>
        <begin position="97"/>
        <end position="192"/>
    </location>
</feature>
<reference evidence="2 3" key="1">
    <citation type="submission" date="2010-03" db="EMBL/GenBank/DDBJ databases">
        <title>The genome sequence of Eubacterium siraeum V10Sc8a.</title>
        <authorList>
            <consortium name="metaHIT consortium -- http://www.metahit.eu/"/>
            <person name="Pajon A."/>
            <person name="Turner K."/>
            <person name="Parkhill J."/>
            <person name="Duncan S."/>
            <person name="Flint H."/>
        </authorList>
    </citation>
    <scope>NUCLEOTIDE SEQUENCE [LARGE SCALE GENOMIC DNA]</scope>
    <source>
        <strain evidence="2 3">V10Sc8a</strain>
    </source>
</reference>
<dbReference type="PANTHER" id="PTHR33375:SF1">
    <property type="entry name" value="CHROMOSOME-PARTITIONING PROTEIN PARB-RELATED"/>
    <property type="match status" value="1"/>
</dbReference>
<sequence length="379" mass="43515">MTVQLCRLSPKNKTNNKTEVIMDYNKMINIKRETNVNDNAFAMPPNKKITDTDDGGGSYYGNDIGVEIEDDYSYMIENENEDTVKSVKLSKELLSYFLNEIKNIAVSLLEPYHTHTFTVSVTDDFKESINRMGVIEPLLIAQSANYGKYEVISGHRRLEAAKAVGLEKLPCRIAREDTPREILDEIMVITNLQRRNTFTKMELARSLKLLNDSRKRQGYRTDIMNSSGTSTKTELAEEFGISVKKLYMLISFTQLTEYFAKKVDDNTLPDKVAYCLAFLSEYEQHIVEEYLNSNPNYVLTADKAERLKDKKDKDKNLDKRTIDAILSAVRQRKTIETTTVKLNTSTFEKYGLKGKTANEISDILEKALQNYFENEQEIE</sequence>
<dbReference type="SUPFAM" id="SSF109709">
    <property type="entry name" value="KorB DNA-binding domain-like"/>
    <property type="match status" value="1"/>
</dbReference>
<dbReference type="HOGENOM" id="CLU_773264_0_0_9"/>
<dbReference type="PANTHER" id="PTHR33375">
    <property type="entry name" value="CHROMOSOME-PARTITIONING PROTEIN PARB-RELATED"/>
    <property type="match status" value="1"/>
</dbReference>
<organism evidence="2 3">
    <name type="scientific">[Eubacterium] siraeum V10Sc8a</name>
    <dbReference type="NCBI Taxonomy" id="717961"/>
    <lineage>
        <taxon>Bacteria</taxon>
        <taxon>Bacillati</taxon>
        <taxon>Bacillota</taxon>
        <taxon>Clostridia</taxon>
        <taxon>Eubacteriales</taxon>
        <taxon>Oscillospiraceae</taxon>
        <taxon>Oscillospiraceae incertae sedis</taxon>
    </lineage>
</organism>
<dbReference type="BioCyc" id="ESIR717961:G136L-1497-MONOMER"/>
<dbReference type="SUPFAM" id="SSF110849">
    <property type="entry name" value="ParB/Sulfiredoxin"/>
    <property type="match status" value="1"/>
</dbReference>
<dbReference type="Proteomes" id="UP000007050">
    <property type="component" value="Chromosome"/>
</dbReference>
<evidence type="ECO:0000313" key="2">
    <source>
        <dbReference type="EMBL" id="CBL34720.1"/>
    </source>
</evidence>
<dbReference type="Pfam" id="PF02195">
    <property type="entry name" value="ParB_N"/>
    <property type="match status" value="1"/>
</dbReference>
<proteinExistence type="predicted"/>
<dbReference type="Gene3D" id="1.10.10.2830">
    <property type="match status" value="1"/>
</dbReference>
<dbReference type="SMART" id="SM00470">
    <property type="entry name" value="ParB"/>
    <property type="match status" value="1"/>
</dbReference>
<dbReference type="AlphaFoldDB" id="D4MLT7"/>
<accession>D4MLT7</accession>
<dbReference type="InterPro" id="IPR003115">
    <property type="entry name" value="ParB_N"/>
</dbReference>
<reference evidence="2 3" key="2">
    <citation type="submission" date="2010-03" db="EMBL/GenBank/DDBJ databases">
        <authorList>
            <person name="Pajon A."/>
        </authorList>
    </citation>
    <scope>NUCLEOTIDE SEQUENCE [LARGE SCALE GENOMIC DNA]</scope>
    <source>
        <strain evidence="2 3">V10Sc8a</strain>
    </source>
</reference>
<dbReference type="Gene3D" id="3.90.1530.10">
    <property type="entry name" value="Conserved hypothetical protein from pyrococcus furiosus pfu- 392566-001, ParB domain"/>
    <property type="match status" value="1"/>
</dbReference>
<dbReference type="GO" id="GO:0005694">
    <property type="term" value="C:chromosome"/>
    <property type="evidence" value="ECO:0007669"/>
    <property type="project" value="TreeGrafter"/>
</dbReference>